<comment type="caution">
    <text evidence="1">The sequence shown here is derived from an EMBL/GenBank/DDBJ whole genome shotgun (WGS) entry which is preliminary data.</text>
</comment>
<sequence>MDIQNLRLQLLQFSGGQIEHAQAMEKYVFEGTGLNQQMGEAVKTADVGEDPVDEKCGCLICLIKEFQKTFLILNKKAH</sequence>
<dbReference type="OrthoDB" id="9951275at2"/>
<dbReference type="AlphaFoldDB" id="N9ETE8"/>
<proteinExistence type="predicted"/>
<reference evidence="1 2" key="1">
    <citation type="submission" date="2013-02" db="EMBL/GenBank/DDBJ databases">
        <title>The Genome Sequence of Acinetobacter bereziniae CIP 70.12.</title>
        <authorList>
            <consortium name="The Broad Institute Genome Sequencing Platform"/>
            <consortium name="The Broad Institute Genome Sequencing Center for Infectious Disease"/>
            <person name="Cerqueira G."/>
            <person name="Feldgarden M."/>
            <person name="Courvalin P."/>
            <person name="Perichon B."/>
            <person name="Grillot-Courvalin C."/>
            <person name="Clermont D."/>
            <person name="Rocha E."/>
            <person name="Yoon E.-J."/>
            <person name="Nemec A."/>
            <person name="Walker B."/>
            <person name="Young S.K."/>
            <person name="Zeng Q."/>
            <person name="Gargeya S."/>
            <person name="Fitzgerald M."/>
            <person name="Haas B."/>
            <person name="Abouelleil A."/>
            <person name="Alvarado L."/>
            <person name="Arachchi H.M."/>
            <person name="Berlin A.M."/>
            <person name="Chapman S.B."/>
            <person name="Dewar J."/>
            <person name="Goldberg J."/>
            <person name="Griggs A."/>
            <person name="Gujja S."/>
            <person name="Hansen M."/>
            <person name="Howarth C."/>
            <person name="Imamovic A."/>
            <person name="Larimer J."/>
            <person name="McCowan C."/>
            <person name="Murphy C."/>
            <person name="Neiman D."/>
            <person name="Pearson M."/>
            <person name="Priest M."/>
            <person name="Roberts A."/>
            <person name="Saif S."/>
            <person name="Shea T."/>
            <person name="Sisk P."/>
            <person name="Sykes S."/>
            <person name="Wortman J."/>
            <person name="Nusbaum C."/>
            <person name="Birren B."/>
        </authorList>
    </citation>
    <scope>NUCLEOTIDE SEQUENCE [LARGE SCALE GENOMIC DNA]</scope>
    <source>
        <strain evidence="1 2">CIP 70.12</strain>
    </source>
</reference>
<evidence type="ECO:0000313" key="2">
    <source>
        <dbReference type="Proteomes" id="UP000013251"/>
    </source>
</evidence>
<organism evidence="1 2">
    <name type="scientific">Acinetobacter bereziniae LMG 1003 = CIP 70.12</name>
    <dbReference type="NCBI Taxonomy" id="981324"/>
    <lineage>
        <taxon>Bacteria</taxon>
        <taxon>Pseudomonadati</taxon>
        <taxon>Pseudomonadota</taxon>
        <taxon>Gammaproteobacteria</taxon>
        <taxon>Moraxellales</taxon>
        <taxon>Moraxellaceae</taxon>
        <taxon>Acinetobacter</taxon>
    </lineage>
</organism>
<dbReference type="Proteomes" id="UP000013251">
    <property type="component" value="Unassembled WGS sequence"/>
</dbReference>
<keyword evidence="2" id="KW-1185">Reference proteome</keyword>
<dbReference type="PATRIC" id="fig|1217650.3.peg.1212"/>
<dbReference type="RefSeq" id="WP_005030375.1">
    <property type="nucleotide sequence ID" value="NZ_KB849755.1"/>
</dbReference>
<dbReference type="HOGENOM" id="CLU_2748515_0_0_6"/>
<dbReference type="EMBL" id="APQG01000017">
    <property type="protein sequence ID" value="ENV98179.1"/>
    <property type="molecule type" value="Genomic_DNA"/>
</dbReference>
<name>N9ETE8_ACIBZ</name>
<accession>N9ETE8</accession>
<gene>
    <name evidence="1" type="ORF">F938_01238</name>
</gene>
<evidence type="ECO:0000313" key="1">
    <source>
        <dbReference type="EMBL" id="ENV98179.1"/>
    </source>
</evidence>
<protein>
    <submittedName>
        <fullName evidence="1">Uncharacterized protein</fullName>
    </submittedName>
</protein>